<dbReference type="Pfam" id="PF00149">
    <property type="entry name" value="Metallophos"/>
    <property type="match status" value="1"/>
</dbReference>
<dbReference type="Proteomes" id="UP000639010">
    <property type="component" value="Unassembled WGS sequence"/>
</dbReference>
<dbReference type="SUPFAM" id="SSF56300">
    <property type="entry name" value="Metallo-dependent phosphatases"/>
    <property type="match status" value="1"/>
</dbReference>
<proteinExistence type="predicted"/>
<reference evidence="2 3" key="1">
    <citation type="submission" date="2020-10" db="EMBL/GenBank/DDBJ databases">
        <title>Genomic Encyclopedia of Type Strains, Phase IV (KMG-IV): sequencing the most valuable type-strain genomes for metagenomic binning, comparative biology and taxonomic classification.</title>
        <authorList>
            <person name="Goeker M."/>
        </authorList>
    </citation>
    <scope>NUCLEOTIDE SEQUENCE [LARGE SCALE GENOMIC DNA]</scope>
    <source>
        <strain evidence="2 3">DSM 4194</strain>
    </source>
</reference>
<evidence type="ECO:0000259" key="1">
    <source>
        <dbReference type="Pfam" id="PF00149"/>
    </source>
</evidence>
<evidence type="ECO:0000313" key="3">
    <source>
        <dbReference type="Proteomes" id="UP000639010"/>
    </source>
</evidence>
<sequence>MKTIVIGDIHADFGALNRFCNKKRPDIILQCGDFGWWPHRHGTDKISRNRRFDQYSVKLGGATLYWCDGNHENHDDLQERMKATPGQPLEIPVPGCFYMPRGSVLTLPDGRYVLFFGGGMSTDREGRTEGDDWWAKEVPTVEDLDRARSQVAAHGGRVDIVISHTGPARFLRQLPKNKFDQARLEDPTVALLDSVLQAFQPRRWFFGHFHLSAHGEDQGCEWQALSAEGFGDKWWVELEG</sequence>
<dbReference type="RefSeq" id="WP_192623326.1">
    <property type="nucleotide sequence ID" value="NZ_JADBGG010000009.1"/>
</dbReference>
<dbReference type="EMBL" id="JADBGG010000009">
    <property type="protein sequence ID" value="MBE1424863.1"/>
    <property type="molecule type" value="Genomic_DNA"/>
</dbReference>
<dbReference type="InterPro" id="IPR029052">
    <property type="entry name" value="Metallo-depent_PP-like"/>
</dbReference>
<accession>A0ABR9H2G7</accession>
<feature type="domain" description="Calcineurin-like phosphoesterase" evidence="1">
    <location>
        <begin position="1"/>
        <end position="210"/>
    </location>
</feature>
<dbReference type="Gene3D" id="3.60.21.10">
    <property type="match status" value="1"/>
</dbReference>
<gene>
    <name evidence="2" type="ORF">H4684_001502</name>
</gene>
<comment type="caution">
    <text evidence="2">The sequence shown here is derived from an EMBL/GenBank/DDBJ whole genome shotgun (WGS) entry which is preliminary data.</text>
</comment>
<protein>
    <recommendedName>
        <fullName evidence="1">Calcineurin-like phosphoesterase domain-containing protein</fullName>
    </recommendedName>
</protein>
<keyword evidence="3" id="KW-1185">Reference proteome</keyword>
<evidence type="ECO:0000313" key="2">
    <source>
        <dbReference type="EMBL" id="MBE1424863.1"/>
    </source>
</evidence>
<organism evidence="2 3">
    <name type="scientific">Desulfomicrobium macestii</name>
    <dbReference type="NCBI Taxonomy" id="90731"/>
    <lineage>
        <taxon>Bacteria</taxon>
        <taxon>Pseudomonadati</taxon>
        <taxon>Thermodesulfobacteriota</taxon>
        <taxon>Desulfovibrionia</taxon>
        <taxon>Desulfovibrionales</taxon>
        <taxon>Desulfomicrobiaceae</taxon>
        <taxon>Desulfomicrobium</taxon>
    </lineage>
</organism>
<name>A0ABR9H2G7_9BACT</name>
<dbReference type="InterPro" id="IPR004843">
    <property type="entry name" value="Calcineurin-like_PHP"/>
</dbReference>
<dbReference type="CDD" id="cd00838">
    <property type="entry name" value="MPP_superfamily"/>
    <property type="match status" value="1"/>
</dbReference>